<dbReference type="AlphaFoldDB" id="A0A0F8Y8V2"/>
<dbReference type="InterPro" id="IPR036271">
    <property type="entry name" value="Tet_transcr_reg_TetR-rel_C_sf"/>
</dbReference>
<dbReference type="InterPro" id="IPR003593">
    <property type="entry name" value="AAA+_ATPase"/>
</dbReference>
<name>A0A0F8Y8V2_9ZZZZ</name>
<dbReference type="Gene3D" id="1.10.357.10">
    <property type="entry name" value="Tetracycline Repressor, domain 2"/>
    <property type="match status" value="1"/>
</dbReference>
<organism evidence="2">
    <name type="scientific">marine sediment metagenome</name>
    <dbReference type="NCBI Taxonomy" id="412755"/>
    <lineage>
        <taxon>unclassified sequences</taxon>
        <taxon>metagenomes</taxon>
        <taxon>ecological metagenomes</taxon>
    </lineage>
</organism>
<dbReference type="Pfam" id="PF13635">
    <property type="entry name" value="DUF4143"/>
    <property type="match status" value="1"/>
</dbReference>
<gene>
    <name evidence="2" type="ORF">LCGC14_2849970</name>
</gene>
<dbReference type="PANTHER" id="PTHR43566">
    <property type="entry name" value="CONSERVED PROTEIN"/>
    <property type="match status" value="1"/>
</dbReference>
<proteinExistence type="predicted"/>
<sequence length="348" mass="39417">MVNRPVLEKNILVALKHNPVVALLGPRQCGKTTLARIIAGKTKCEYFDLEDPADLNRLSAPKFALERLSGLIIIDEVQRKPELFEILRVLVDRPTADRPAADARFLLLGSASFHLVRKVSESLAGRVAFVEMGGFNLKEIEYDNFLRLWLRGAFPRSFLAENSDLSFRWRSNFIKTFLERDIPQLGITIPAQTLRRFWAMVAHFHGQLWNAAEFARSLGSSEGTARRYLDLLSGTYVIRQLQPWYGNLRKRQVKSPKLYIRDSGLLHALLSIESLPGLQRHPKYGASWEGFALEQVLEAIKPQEEETPIGCLMVNTAVELALHDSECKGMVNQSLNGIEQLIRELIEA</sequence>
<dbReference type="Pfam" id="PF13173">
    <property type="entry name" value="AAA_14"/>
    <property type="match status" value="1"/>
</dbReference>
<dbReference type="SMART" id="SM00382">
    <property type="entry name" value="AAA"/>
    <property type="match status" value="1"/>
</dbReference>
<evidence type="ECO:0000313" key="2">
    <source>
        <dbReference type="EMBL" id="KKK77798.1"/>
    </source>
</evidence>
<dbReference type="EMBL" id="LAZR01054781">
    <property type="protein sequence ID" value="KKK77798.1"/>
    <property type="molecule type" value="Genomic_DNA"/>
</dbReference>
<feature type="domain" description="AAA+ ATPase" evidence="1">
    <location>
        <begin position="17"/>
        <end position="111"/>
    </location>
</feature>
<comment type="caution">
    <text evidence="2">The sequence shown here is derived from an EMBL/GenBank/DDBJ whole genome shotgun (WGS) entry which is preliminary data.</text>
</comment>
<feature type="non-terminal residue" evidence="2">
    <location>
        <position position="348"/>
    </location>
</feature>
<dbReference type="PANTHER" id="PTHR43566:SF2">
    <property type="entry name" value="DUF4143 DOMAIN-CONTAINING PROTEIN"/>
    <property type="match status" value="1"/>
</dbReference>
<evidence type="ECO:0000259" key="1">
    <source>
        <dbReference type="SMART" id="SM00382"/>
    </source>
</evidence>
<dbReference type="InterPro" id="IPR027417">
    <property type="entry name" value="P-loop_NTPase"/>
</dbReference>
<dbReference type="InterPro" id="IPR025420">
    <property type="entry name" value="DUF4143"/>
</dbReference>
<dbReference type="CDD" id="cd00267">
    <property type="entry name" value="ABC_ATPase"/>
    <property type="match status" value="1"/>
</dbReference>
<dbReference type="Gene3D" id="3.40.50.300">
    <property type="entry name" value="P-loop containing nucleotide triphosphate hydrolases"/>
    <property type="match status" value="1"/>
</dbReference>
<dbReference type="SUPFAM" id="SSF52540">
    <property type="entry name" value="P-loop containing nucleoside triphosphate hydrolases"/>
    <property type="match status" value="1"/>
</dbReference>
<reference evidence="2" key="1">
    <citation type="journal article" date="2015" name="Nature">
        <title>Complex archaea that bridge the gap between prokaryotes and eukaryotes.</title>
        <authorList>
            <person name="Spang A."/>
            <person name="Saw J.H."/>
            <person name="Jorgensen S.L."/>
            <person name="Zaremba-Niedzwiedzka K."/>
            <person name="Martijn J."/>
            <person name="Lind A.E."/>
            <person name="van Eijk R."/>
            <person name="Schleper C."/>
            <person name="Guy L."/>
            <person name="Ettema T.J."/>
        </authorList>
    </citation>
    <scope>NUCLEOTIDE SEQUENCE</scope>
</reference>
<dbReference type="InterPro" id="IPR041682">
    <property type="entry name" value="AAA_14"/>
</dbReference>
<dbReference type="SUPFAM" id="SSF48498">
    <property type="entry name" value="Tetracyclin repressor-like, C-terminal domain"/>
    <property type="match status" value="1"/>
</dbReference>
<protein>
    <recommendedName>
        <fullName evidence="1">AAA+ ATPase domain-containing protein</fullName>
    </recommendedName>
</protein>
<accession>A0A0F8Y8V2</accession>